<evidence type="ECO:0000256" key="6">
    <source>
        <dbReference type="ARBA" id="ARBA00022840"/>
    </source>
</evidence>
<keyword evidence="8" id="KW-0413">Isomerase</keyword>
<dbReference type="InterPro" id="IPR001650">
    <property type="entry name" value="Helicase_C-like"/>
</dbReference>
<dbReference type="SMART" id="SM00490">
    <property type="entry name" value="HELICc"/>
    <property type="match status" value="1"/>
</dbReference>
<comment type="catalytic activity">
    <reaction evidence="10">
        <text>Couples ATP hydrolysis with the unwinding of duplex DNA by translocating in the 3'-5' direction.</text>
        <dbReference type="EC" id="5.6.2.4"/>
    </reaction>
</comment>
<dbReference type="EC" id="5.6.2.4" evidence="11"/>
<evidence type="ECO:0000256" key="11">
    <source>
        <dbReference type="ARBA" id="ARBA00034808"/>
    </source>
</evidence>
<dbReference type="EMBL" id="JABDHM010000024">
    <property type="protein sequence ID" value="KAF5222758.1"/>
    <property type="molecule type" value="Genomic_DNA"/>
</dbReference>
<evidence type="ECO:0000259" key="14">
    <source>
        <dbReference type="PROSITE" id="PS51192"/>
    </source>
</evidence>
<dbReference type="PROSITE" id="PS51192">
    <property type="entry name" value="HELICASE_ATP_BIND_1"/>
    <property type="match status" value="1"/>
</dbReference>
<dbReference type="PANTHER" id="PTHR13710:SF153">
    <property type="entry name" value="RECQ-LIKE DNA HELICASE BLM"/>
    <property type="match status" value="1"/>
</dbReference>
<dbReference type="Pfam" id="PF01217">
    <property type="entry name" value="Clat_adaptor_s"/>
    <property type="match status" value="1"/>
</dbReference>
<keyword evidence="7" id="KW-0238">DNA-binding</keyword>
<dbReference type="PROSITE" id="PS00690">
    <property type="entry name" value="DEAH_ATP_HELICASE"/>
    <property type="match status" value="1"/>
</dbReference>
<dbReference type="InterPro" id="IPR036388">
    <property type="entry name" value="WH-like_DNA-bd_sf"/>
</dbReference>
<keyword evidence="12" id="KW-0175">Coiled coil</keyword>
<feature type="region of interest" description="Disordered" evidence="13">
    <location>
        <begin position="109"/>
        <end position="137"/>
    </location>
</feature>
<evidence type="ECO:0000259" key="15">
    <source>
        <dbReference type="PROSITE" id="PS51194"/>
    </source>
</evidence>
<feature type="compositionally biased region" description="Low complexity" evidence="13">
    <location>
        <begin position="995"/>
        <end position="1013"/>
    </location>
</feature>
<dbReference type="GO" id="GO:0043138">
    <property type="term" value="F:3'-5' DNA helicase activity"/>
    <property type="evidence" value="ECO:0007669"/>
    <property type="project" value="UniProtKB-EC"/>
</dbReference>
<dbReference type="InterPro" id="IPR044876">
    <property type="entry name" value="HRDC_dom_sf"/>
</dbReference>
<evidence type="ECO:0000256" key="8">
    <source>
        <dbReference type="ARBA" id="ARBA00023235"/>
    </source>
</evidence>
<dbReference type="GO" id="GO:0000724">
    <property type="term" value="P:double-strand break repair via homologous recombination"/>
    <property type="evidence" value="ECO:0007669"/>
    <property type="project" value="TreeGrafter"/>
</dbReference>
<dbReference type="GO" id="GO:0003677">
    <property type="term" value="F:DNA binding"/>
    <property type="evidence" value="ECO:0007669"/>
    <property type="project" value="UniProtKB-KW"/>
</dbReference>
<comment type="similarity">
    <text evidence="2">Belongs to the helicase family. RecQ subfamily.</text>
</comment>
<feature type="coiled-coil region" evidence="12">
    <location>
        <begin position="139"/>
        <end position="166"/>
    </location>
</feature>
<keyword evidence="4" id="KW-0378">Hydrolase</keyword>
<sequence>MERGGGVGGVLDKWVSELGAVVAAHFAHDPLPRALPSLFSQLQSHSPPQARRLFAAVDADGASAVAEATRVATPGGGDALVRSVAVYPAVAAEEVAAARGVCGGEGRARGTHVTSETSGGITAKPAPASSFSPFTSPTLSEVKTQMLDVTERLRQAQRRRDDLILQEDEEHDVTPAILETDRAVAELEAQFLRLRQIQAALLQRPPPSDCSSPVSNMGGRVSCASASSAAAAFSATNTPKIFTTTPEAASACFSYVNASLPILDRSGGAFDMTSVAPDAVAMRGQRLVQLAGAAGEERERNTNVMLHPELREGTIHESRLPTESARHRFSWETYEQESSHLQQRSSPTRASAEIPVNSVNRYSGENFSWSADLRRTMIDVFGLHQYRFLQLEIMNACMDGRDAFVLLPTGGGKSLCYQLPALMPNPAQVTIVISPLISLIQDQVYALIANDIPAIALTGQTSDAPRRALFAEWASGRIVHTLVYVTPEYFGRSDHFVQCLVHLASRGLLSRFVVDEAHCVSQWGHDFRPDYRKLAILKQHFPAIPISALTATATDMVQQDIISTLRLQDALVFKGSFNRQNLSYSVRKVGRSVGQVVVDLIKHRFPPRSCGIVYCLSRKDCENMAAELVGAGIRASYYHAEASGKNEKQERWTKDEIQVICATIAFGMGINKPDVRFVIHAAMPKSIEGYYQESGRAGRDGLPSECILLCSPSDKQRHEQMIYGSNDWKTSMSSLYRMLAYTINDVHCRRMQQLGYFGEDMDEHYCLKQPEGSVATCDNCASKRSERWETGELDVSAIVIDLFNIIVHLGSLTSKQLIGVYRGTADVGKAVETRMRQAGAPPEYKLGARHTKFILERVVLEALLLGIFKERLERVTDFVTCAYLEAGEGVGIKVYHDVQSGRRRVVLAVRGEKNAAAVPREALQATTTATSGRECGACVTAALGSKCKRKRGATAATSTTTTRLTVERNQRQTVKGKGRRRETKGGVVLTECEHSSSSSSSSSMSSSSISPSNGSLVGFVTEGSSVTSLSSRSPPCRKLCRRHHSHRSLSSYAAGESEVHLTTSSATALSLSAETPRKAVVPVSAARLRQLEADLLTQMEALVQSLAERSEGGRRYNVMPKKTMQMLVATLAEPGWGSVSQLGDLEGLGKNKVRKFGADILRLYRQFRHEHIGDVSELTLVEEEMLRQTTTAIANRHRLSRGDTHAGQIIEDKDTPVKAHGSGFPAPPQGIRLLLDSDGTPRKPTHPTTTPTTTTAAAADATMLAVSAPLTTPATGHALPKKTLFKVPNGTPIGSVLPEAPSPRRQQTQQKHAQIFTVPESPMPPCSACTTYDPTVLHPPPVLTFLRPVLQQTADSLVLFPAPQQQQQQRVVHPAIDQEVLGATPMPSQVEPVLLAQHPAVDLMGVDYLLRMCDESNARTPLRPSVGANSNAAVHDHVNRAGGAEIITVDSGDDDEGRGWVSPCLAREAGAEQTRQGCCEGAGGEKRLLTRAVVGCHCWASFLSFLLFSSLILLALQLLFLEREASEEKDGRSREHLVVKVARSMIKAVIIINTAGKIRLLNVYEKDIPLGLQQELVRRIHRLISRRSADLCNFVDNFRDWPTPDTRVVYRHYATLCFVFIVDSSESQLAILDLIQVLVEALDRTFENVCELDLIFHSDRVQLLLMEMVMGGMVLETSREEILRANTEMQRIGSSKAGTGAAAVTGYH</sequence>
<dbReference type="VEuPathDB" id="TriTrypDB:BCY84_11103"/>
<keyword evidence="6" id="KW-0067">ATP-binding</keyword>
<dbReference type="GO" id="GO:0005737">
    <property type="term" value="C:cytoplasm"/>
    <property type="evidence" value="ECO:0007669"/>
    <property type="project" value="TreeGrafter"/>
</dbReference>
<dbReference type="Proteomes" id="UP000583944">
    <property type="component" value="Unassembled WGS sequence"/>
</dbReference>
<evidence type="ECO:0000256" key="12">
    <source>
        <dbReference type="SAM" id="Coils"/>
    </source>
</evidence>
<name>A0A7J6Y9I2_TRYCR</name>
<evidence type="ECO:0000256" key="13">
    <source>
        <dbReference type="SAM" id="MobiDB-lite"/>
    </source>
</evidence>
<dbReference type="Gene3D" id="1.10.10.10">
    <property type="entry name" value="Winged helix-like DNA-binding domain superfamily/Winged helix DNA-binding domain"/>
    <property type="match status" value="1"/>
</dbReference>
<dbReference type="SUPFAM" id="SSF52540">
    <property type="entry name" value="P-loop containing nucleoside triphosphate hydrolases"/>
    <property type="match status" value="1"/>
</dbReference>
<dbReference type="GO" id="GO:0016787">
    <property type="term" value="F:hydrolase activity"/>
    <property type="evidence" value="ECO:0007669"/>
    <property type="project" value="UniProtKB-KW"/>
</dbReference>
<keyword evidence="5" id="KW-0347">Helicase</keyword>
<evidence type="ECO:0000256" key="3">
    <source>
        <dbReference type="ARBA" id="ARBA00022741"/>
    </source>
</evidence>
<dbReference type="VEuPathDB" id="TriTrypDB:BCY84_11104"/>
<dbReference type="Pfam" id="PF16124">
    <property type="entry name" value="RecQ_Zn_bind"/>
    <property type="match status" value="1"/>
</dbReference>
<comment type="subcellular location">
    <subcellularLocation>
        <location evidence="1">Nucleus</location>
    </subcellularLocation>
</comment>
<dbReference type="InterPro" id="IPR027417">
    <property type="entry name" value="P-loop_NTPase"/>
</dbReference>
<dbReference type="Pfam" id="PF00270">
    <property type="entry name" value="DEAD"/>
    <property type="match status" value="1"/>
</dbReference>
<feature type="region of interest" description="Disordered" evidence="13">
    <location>
        <begin position="967"/>
        <end position="1013"/>
    </location>
</feature>
<feature type="domain" description="Helicase ATP-binding" evidence="14">
    <location>
        <begin position="394"/>
        <end position="571"/>
    </location>
</feature>
<dbReference type="InterPro" id="IPR032284">
    <property type="entry name" value="RecQ_Zn-bd"/>
</dbReference>
<evidence type="ECO:0000256" key="1">
    <source>
        <dbReference type="ARBA" id="ARBA00004123"/>
    </source>
</evidence>
<dbReference type="Gene3D" id="3.30.450.60">
    <property type="match status" value="1"/>
</dbReference>
<dbReference type="NCBIfam" id="TIGR00614">
    <property type="entry name" value="recQ_fam"/>
    <property type="match status" value="1"/>
</dbReference>
<accession>A0A7J6Y9I2</accession>
<evidence type="ECO:0000256" key="4">
    <source>
        <dbReference type="ARBA" id="ARBA00022801"/>
    </source>
</evidence>
<dbReference type="InterPro" id="IPR022775">
    <property type="entry name" value="AP_mu_sigma_su"/>
</dbReference>
<dbReference type="SUPFAM" id="SSF64356">
    <property type="entry name" value="SNARE-like"/>
    <property type="match status" value="1"/>
</dbReference>
<protein>
    <recommendedName>
        <fullName evidence="11">DNA 3'-5' helicase</fullName>
        <ecNumber evidence="11">5.6.2.4</ecNumber>
    </recommendedName>
</protein>
<dbReference type="GO" id="GO:0009378">
    <property type="term" value="F:four-way junction helicase activity"/>
    <property type="evidence" value="ECO:0007669"/>
    <property type="project" value="TreeGrafter"/>
</dbReference>
<dbReference type="PANTHER" id="PTHR13710">
    <property type="entry name" value="DNA HELICASE RECQ FAMILY MEMBER"/>
    <property type="match status" value="1"/>
</dbReference>
<evidence type="ECO:0000313" key="17">
    <source>
        <dbReference type="Proteomes" id="UP000583944"/>
    </source>
</evidence>
<keyword evidence="9" id="KW-0539">Nucleus</keyword>
<dbReference type="InterPro" id="IPR004589">
    <property type="entry name" value="DNA_helicase_ATP-dep_RecQ"/>
</dbReference>
<dbReference type="PROSITE" id="PS51194">
    <property type="entry name" value="HELICASE_CTER"/>
    <property type="match status" value="1"/>
</dbReference>
<evidence type="ECO:0000313" key="16">
    <source>
        <dbReference type="EMBL" id="KAF5222758.1"/>
    </source>
</evidence>
<dbReference type="InterPro" id="IPR011012">
    <property type="entry name" value="Longin-like_dom_sf"/>
</dbReference>
<proteinExistence type="inferred from homology"/>
<dbReference type="SMART" id="SM00487">
    <property type="entry name" value="DEXDc"/>
    <property type="match status" value="1"/>
</dbReference>
<evidence type="ECO:0000256" key="5">
    <source>
        <dbReference type="ARBA" id="ARBA00022806"/>
    </source>
</evidence>
<reference evidence="16 17" key="1">
    <citation type="journal article" date="2019" name="Genome Biol. Evol.">
        <title>Nanopore Sequencing Significantly Improves Genome Assembly of the Protozoan Parasite Trypanosoma cruzi.</title>
        <authorList>
            <person name="Diaz-Viraque F."/>
            <person name="Pita S."/>
            <person name="Greif G."/>
            <person name="de Souza R.C.M."/>
            <person name="Iraola G."/>
            <person name="Robello C."/>
        </authorList>
    </citation>
    <scope>NUCLEOTIDE SEQUENCE [LARGE SCALE GENOMIC DNA]</scope>
    <source>
        <strain evidence="16 17">Berenice</strain>
    </source>
</reference>
<dbReference type="Pfam" id="PF00271">
    <property type="entry name" value="Helicase_C"/>
    <property type="match status" value="1"/>
</dbReference>
<evidence type="ECO:0000256" key="10">
    <source>
        <dbReference type="ARBA" id="ARBA00034617"/>
    </source>
</evidence>
<evidence type="ECO:0000256" key="2">
    <source>
        <dbReference type="ARBA" id="ARBA00005446"/>
    </source>
</evidence>
<dbReference type="InterPro" id="IPR014001">
    <property type="entry name" value="Helicase_ATP-bd"/>
</dbReference>
<gene>
    <name evidence="16" type="ORF">ECC02_004089</name>
</gene>
<dbReference type="Gene3D" id="3.40.50.300">
    <property type="entry name" value="P-loop containing nucleotide triphosphate hydrolases"/>
    <property type="match status" value="2"/>
</dbReference>
<feature type="compositionally biased region" description="Low complexity" evidence="13">
    <location>
        <begin position="125"/>
        <end position="137"/>
    </location>
</feature>
<dbReference type="CDD" id="cd18794">
    <property type="entry name" value="SF2_C_RecQ"/>
    <property type="match status" value="1"/>
</dbReference>
<organism evidence="16 17">
    <name type="scientific">Trypanosoma cruzi</name>
    <dbReference type="NCBI Taxonomy" id="5693"/>
    <lineage>
        <taxon>Eukaryota</taxon>
        <taxon>Discoba</taxon>
        <taxon>Euglenozoa</taxon>
        <taxon>Kinetoplastea</taxon>
        <taxon>Metakinetoplastina</taxon>
        <taxon>Trypanosomatida</taxon>
        <taxon>Trypanosomatidae</taxon>
        <taxon>Trypanosoma</taxon>
        <taxon>Schizotrypanum</taxon>
    </lineage>
</organism>
<evidence type="ECO:0000256" key="7">
    <source>
        <dbReference type="ARBA" id="ARBA00023125"/>
    </source>
</evidence>
<dbReference type="Pfam" id="PF00570">
    <property type="entry name" value="HRDC"/>
    <property type="match status" value="1"/>
</dbReference>
<dbReference type="VEuPathDB" id="TriTrypDB:ECC02_004089"/>
<keyword evidence="3" id="KW-0547">Nucleotide-binding</keyword>
<dbReference type="InterPro" id="IPR011545">
    <property type="entry name" value="DEAD/DEAH_box_helicase_dom"/>
</dbReference>
<dbReference type="InterPro" id="IPR002464">
    <property type="entry name" value="DNA/RNA_helicase_DEAH_CS"/>
</dbReference>
<dbReference type="InterPro" id="IPR002121">
    <property type="entry name" value="HRDC_dom"/>
</dbReference>
<dbReference type="FunFam" id="3.40.50.300:FF:000296">
    <property type="entry name" value="ATP-dependent DNA helicase RecQ"/>
    <property type="match status" value="1"/>
</dbReference>
<comment type="caution">
    <text evidence="16">The sequence shown here is derived from an EMBL/GenBank/DDBJ whole genome shotgun (WGS) entry which is preliminary data.</text>
</comment>
<dbReference type="Gene3D" id="1.10.150.80">
    <property type="entry name" value="HRDC domain"/>
    <property type="match status" value="1"/>
</dbReference>
<dbReference type="GO" id="GO:0005694">
    <property type="term" value="C:chromosome"/>
    <property type="evidence" value="ECO:0007669"/>
    <property type="project" value="TreeGrafter"/>
</dbReference>
<dbReference type="GO" id="GO:0005634">
    <property type="term" value="C:nucleus"/>
    <property type="evidence" value="ECO:0007669"/>
    <property type="project" value="UniProtKB-SubCell"/>
</dbReference>
<dbReference type="CDD" id="cd17920">
    <property type="entry name" value="DEXHc_RecQ"/>
    <property type="match status" value="1"/>
</dbReference>
<feature type="domain" description="Helicase C-terminal" evidence="15">
    <location>
        <begin position="592"/>
        <end position="747"/>
    </location>
</feature>
<evidence type="ECO:0000256" key="9">
    <source>
        <dbReference type="ARBA" id="ARBA00023242"/>
    </source>
</evidence>
<dbReference type="GO" id="GO:0005524">
    <property type="term" value="F:ATP binding"/>
    <property type="evidence" value="ECO:0007669"/>
    <property type="project" value="UniProtKB-KW"/>
</dbReference>